<protein>
    <submittedName>
        <fullName evidence="5">Glycosyl transferase</fullName>
    </submittedName>
    <submittedName>
        <fullName evidence="6">Glycosyltransferase, GT2 family</fullName>
    </submittedName>
</protein>
<dbReference type="PANTHER" id="PTHR43179">
    <property type="entry name" value="RHAMNOSYLTRANSFERASE WBBL"/>
    <property type="match status" value="1"/>
</dbReference>
<dbReference type="Gene3D" id="3.90.550.10">
    <property type="entry name" value="Spore Coat Polysaccharide Biosynthesis Protein SpsA, Chain A"/>
    <property type="match status" value="1"/>
</dbReference>
<gene>
    <name evidence="5" type="ORF">FGL01_26450</name>
    <name evidence="6" type="ORF">SAMN05192550_2369</name>
</gene>
<dbReference type="Proteomes" id="UP000321579">
    <property type="component" value="Unassembled WGS sequence"/>
</dbReference>
<evidence type="ECO:0000313" key="5">
    <source>
        <dbReference type="EMBL" id="GEL11906.1"/>
    </source>
</evidence>
<reference evidence="5 8" key="2">
    <citation type="submission" date="2019-07" db="EMBL/GenBank/DDBJ databases">
        <title>Whole genome shotgun sequence of Flavobacterium glycines NBRC 105008.</title>
        <authorList>
            <person name="Hosoyama A."/>
            <person name="Uohara A."/>
            <person name="Ohji S."/>
            <person name="Ichikawa N."/>
        </authorList>
    </citation>
    <scope>NUCLEOTIDE SEQUENCE [LARGE SCALE GENOMIC DNA]</scope>
    <source>
        <strain evidence="5 8">NBRC 105008</strain>
    </source>
</reference>
<dbReference type="InterPro" id="IPR029044">
    <property type="entry name" value="Nucleotide-diphossugar_trans"/>
</dbReference>
<dbReference type="CDD" id="cd04186">
    <property type="entry name" value="GT_2_like_c"/>
    <property type="match status" value="1"/>
</dbReference>
<sequence length="304" mass="34103">MEKKITVVIVTYNGASWVKKNMNSLLQSSYPIDIIVVDNASTDQSVALLKEYKNVHLIESKVNLGFGKANNIGIDIALKNGSDAVFLLNQDTWIYENSIATMAEILFANPDLGIVSPLHLSPDEVTLDSSFETYYSRFQTGMDSEAVRIVPFINAAAWLVSKECFQKVGYFDPVFNHYGEDRNFCTRVLFHKFKIGVAKKAAICHDRIVKLSSKKIELQSEYLVLNQMIDCNYSAVSALILGLKSVIGLPKFHAKAEGLSKSFTLFYKLLFYYVGLLADYKTIKRIRSNSKKGINGTDIKSYAK</sequence>
<keyword evidence="2" id="KW-0328">Glycosyltransferase</keyword>
<evidence type="ECO:0000313" key="8">
    <source>
        <dbReference type="Proteomes" id="UP000321579"/>
    </source>
</evidence>
<evidence type="ECO:0000259" key="4">
    <source>
        <dbReference type="Pfam" id="PF00535"/>
    </source>
</evidence>
<keyword evidence="3 5" id="KW-0808">Transferase</keyword>
<feature type="domain" description="Glycosyltransferase 2-like" evidence="4">
    <location>
        <begin position="6"/>
        <end position="168"/>
    </location>
</feature>
<dbReference type="GO" id="GO:0016757">
    <property type="term" value="F:glycosyltransferase activity"/>
    <property type="evidence" value="ECO:0007669"/>
    <property type="project" value="UniProtKB-KW"/>
</dbReference>
<dbReference type="InterPro" id="IPR001173">
    <property type="entry name" value="Glyco_trans_2-like"/>
</dbReference>
<dbReference type="EMBL" id="FNEO01000004">
    <property type="protein sequence ID" value="SDJ57299.1"/>
    <property type="molecule type" value="Genomic_DNA"/>
</dbReference>
<reference evidence="6 7" key="1">
    <citation type="submission" date="2016-10" db="EMBL/GenBank/DDBJ databases">
        <authorList>
            <person name="Varghese N."/>
            <person name="Submissions S."/>
        </authorList>
    </citation>
    <scope>NUCLEOTIDE SEQUENCE [LARGE SCALE GENOMIC DNA]</scope>
    <source>
        <strain evidence="6 7">Gm-149</strain>
    </source>
</reference>
<dbReference type="AlphaFoldDB" id="A0A511CGX6"/>
<dbReference type="OrthoDB" id="9771846at2"/>
<name>A0A511CGX6_9FLAO</name>
<keyword evidence="7" id="KW-1185">Reference proteome</keyword>
<evidence type="ECO:0000256" key="3">
    <source>
        <dbReference type="ARBA" id="ARBA00022679"/>
    </source>
</evidence>
<dbReference type="SUPFAM" id="SSF53448">
    <property type="entry name" value="Nucleotide-diphospho-sugar transferases"/>
    <property type="match status" value="1"/>
</dbReference>
<evidence type="ECO:0000313" key="7">
    <source>
        <dbReference type="Proteomes" id="UP000182367"/>
    </source>
</evidence>
<dbReference type="Pfam" id="PF00535">
    <property type="entry name" value="Glycos_transf_2"/>
    <property type="match status" value="1"/>
</dbReference>
<evidence type="ECO:0000256" key="1">
    <source>
        <dbReference type="ARBA" id="ARBA00006739"/>
    </source>
</evidence>
<dbReference type="Proteomes" id="UP000182367">
    <property type="component" value="Unassembled WGS sequence"/>
</dbReference>
<evidence type="ECO:0000256" key="2">
    <source>
        <dbReference type="ARBA" id="ARBA00022676"/>
    </source>
</evidence>
<proteinExistence type="inferred from homology"/>
<accession>A0A511CGX6</accession>
<evidence type="ECO:0000313" key="6">
    <source>
        <dbReference type="EMBL" id="SDJ57299.1"/>
    </source>
</evidence>
<dbReference type="RefSeq" id="WP_066329440.1">
    <property type="nucleotide sequence ID" value="NZ_BJVF01000007.1"/>
</dbReference>
<organism evidence="5 8">
    <name type="scientific">Flavobacterium glycines</name>
    <dbReference type="NCBI Taxonomy" id="551990"/>
    <lineage>
        <taxon>Bacteria</taxon>
        <taxon>Pseudomonadati</taxon>
        <taxon>Bacteroidota</taxon>
        <taxon>Flavobacteriia</taxon>
        <taxon>Flavobacteriales</taxon>
        <taxon>Flavobacteriaceae</taxon>
        <taxon>Flavobacterium</taxon>
    </lineage>
</organism>
<dbReference type="PANTHER" id="PTHR43179:SF12">
    <property type="entry name" value="GALACTOFURANOSYLTRANSFERASE GLFT2"/>
    <property type="match status" value="1"/>
</dbReference>
<dbReference type="EMBL" id="BJVF01000007">
    <property type="protein sequence ID" value="GEL11906.1"/>
    <property type="molecule type" value="Genomic_DNA"/>
</dbReference>
<comment type="similarity">
    <text evidence="1">Belongs to the glycosyltransferase 2 family.</text>
</comment>
<comment type="caution">
    <text evidence="5">The sequence shown here is derived from an EMBL/GenBank/DDBJ whole genome shotgun (WGS) entry which is preliminary data.</text>
</comment>